<dbReference type="STRING" id="93759.A0A1R3KLB3"/>
<keyword evidence="1" id="KW-0175">Coiled coil</keyword>
<comment type="caution">
    <text evidence="2">The sequence shown here is derived from an EMBL/GenBank/DDBJ whole genome shotgun (WGS) entry which is preliminary data.</text>
</comment>
<organism evidence="2 3">
    <name type="scientific">Corchorus olitorius</name>
    <dbReference type="NCBI Taxonomy" id="93759"/>
    <lineage>
        <taxon>Eukaryota</taxon>
        <taxon>Viridiplantae</taxon>
        <taxon>Streptophyta</taxon>
        <taxon>Embryophyta</taxon>
        <taxon>Tracheophyta</taxon>
        <taxon>Spermatophyta</taxon>
        <taxon>Magnoliopsida</taxon>
        <taxon>eudicotyledons</taxon>
        <taxon>Gunneridae</taxon>
        <taxon>Pentapetalae</taxon>
        <taxon>rosids</taxon>
        <taxon>malvids</taxon>
        <taxon>Malvales</taxon>
        <taxon>Malvaceae</taxon>
        <taxon>Grewioideae</taxon>
        <taxon>Apeibeae</taxon>
        <taxon>Corchorus</taxon>
    </lineage>
</organism>
<dbReference type="PANTHER" id="PTHR33623:SF17">
    <property type="entry name" value="DUF4378 DOMAIN-CONTAINING PROTEIN"/>
    <property type="match status" value="1"/>
</dbReference>
<accession>A0A1R3KLB3</accession>
<evidence type="ECO:0000313" key="2">
    <source>
        <dbReference type="EMBL" id="OMP07885.1"/>
    </source>
</evidence>
<proteinExistence type="predicted"/>
<feature type="coiled-coil region" evidence="1">
    <location>
        <begin position="292"/>
        <end position="349"/>
    </location>
</feature>
<evidence type="ECO:0000313" key="3">
    <source>
        <dbReference type="Proteomes" id="UP000187203"/>
    </source>
</evidence>
<gene>
    <name evidence="2" type="ORF">COLO4_06963</name>
</gene>
<sequence>MADSLSTVSCSNMNPRQRKHFPLERRPRMLKDFLLDDSHSCSSNGFKSFPRKPCEDSSSIIRNLIQIDLNLGHAKANQGQRLQRSRSKAASTTISALQAMINAVKAIHFITSVKSPSTSILPRTLSRKLSKKSSAKESEVKITVRVKDIIRWKSFRDLVEEKTPPSDFASSPHHCTTTTITTTTTGSTCTPCSSNGSSWCDSDFTSEYLPFDELSGRQLEVDVVGKKFLPCVGNGNDPMETTTQEAANTSVGPKGIKYANEDEKEQNSPLSVLDYEYEEDDEEPLSSFNRSLATIRRKKQKLMQNIQRFESLAKMESFNLEKWMETEELDNGEDDYVEEEEEEETHEVEEKAWQLLNHVKETSSLKSYRNGSVEKLLLDLFREELATEWNQTRKQELENDLIRQAKAWIKGEQNERAKWGVGEKREAYVRDMEREGKWSKFEEEQEELAMAIESKVMNILVDELLNDLL</sequence>
<name>A0A1R3KLB3_9ROSI</name>
<evidence type="ECO:0008006" key="4">
    <source>
        <dbReference type="Google" id="ProtNLM"/>
    </source>
</evidence>
<protein>
    <recommendedName>
        <fullName evidence="4">DUF4378 domain-containing protein</fullName>
    </recommendedName>
</protein>
<reference evidence="3" key="1">
    <citation type="submission" date="2013-09" db="EMBL/GenBank/DDBJ databases">
        <title>Corchorus olitorius genome sequencing.</title>
        <authorList>
            <person name="Alam M."/>
            <person name="Haque M.S."/>
            <person name="Islam M.S."/>
            <person name="Emdad E.M."/>
            <person name="Islam M.M."/>
            <person name="Ahmed B."/>
            <person name="Halim A."/>
            <person name="Hossen Q.M.M."/>
            <person name="Hossain M.Z."/>
            <person name="Ahmed R."/>
            <person name="Khan M.M."/>
            <person name="Islam R."/>
            <person name="Rashid M.M."/>
            <person name="Khan S.A."/>
            <person name="Rahman M.S."/>
            <person name="Alam M."/>
            <person name="Yahiya A.S."/>
            <person name="Khan M.S."/>
            <person name="Azam M.S."/>
            <person name="Haque T."/>
            <person name="Lashkar M.Z.H."/>
            <person name="Akhand A.I."/>
            <person name="Morshed G."/>
            <person name="Roy S."/>
            <person name="Uddin K.S."/>
            <person name="Rabeya T."/>
            <person name="Hossain A.S."/>
            <person name="Chowdhury A."/>
            <person name="Snigdha A.R."/>
            <person name="Mortoza M.S."/>
            <person name="Matin S.A."/>
            <person name="Hoque S.M.E."/>
            <person name="Islam M.K."/>
            <person name="Roy D.K."/>
            <person name="Haider R."/>
            <person name="Moosa M.M."/>
            <person name="Elias S.M."/>
            <person name="Hasan A.M."/>
            <person name="Jahan S."/>
            <person name="Shafiuddin M."/>
            <person name="Mahmood N."/>
            <person name="Shommy N.S."/>
        </authorList>
    </citation>
    <scope>NUCLEOTIDE SEQUENCE [LARGE SCALE GENOMIC DNA]</scope>
    <source>
        <strain evidence="3">cv. O-4</strain>
    </source>
</reference>
<evidence type="ECO:0000256" key="1">
    <source>
        <dbReference type="SAM" id="Coils"/>
    </source>
</evidence>
<dbReference type="OrthoDB" id="1669163at2759"/>
<dbReference type="EMBL" id="AWUE01013010">
    <property type="protein sequence ID" value="OMP07885.1"/>
    <property type="molecule type" value="Genomic_DNA"/>
</dbReference>
<dbReference type="Proteomes" id="UP000187203">
    <property type="component" value="Unassembled WGS sequence"/>
</dbReference>
<dbReference type="PANTHER" id="PTHR33623">
    <property type="entry name" value="OS04G0572500 PROTEIN"/>
    <property type="match status" value="1"/>
</dbReference>
<keyword evidence="3" id="KW-1185">Reference proteome</keyword>
<dbReference type="AlphaFoldDB" id="A0A1R3KLB3"/>